<dbReference type="GO" id="GO:0042254">
    <property type="term" value="P:ribosome biogenesis"/>
    <property type="evidence" value="ECO:0007669"/>
    <property type="project" value="UniProtKB-KW"/>
</dbReference>
<protein>
    <recommendedName>
        <fullName evidence="6">Ribosomal processing cysteine protease Prp</fullName>
    </recommendedName>
</protein>
<evidence type="ECO:0000256" key="5">
    <source>
        <dbReference type="ARBA" id="ARBA00044503"/>
    </source>
</evidence>
<accession>A0A078KPA0</accession>
<dbReference type="PANTHER" id="PTHR39178">
    <property type="entry name" value="HYPOTHETICAL RIBOSOME-ASSOCIATED PROTEIN"/>
    <property type="match status" value="1"/>
</dbReference>
<keyword evidence="2" id="KW-0645">Protease</keyword>
<evidence type="ECO:0000256" key="2">
    <source>
        <dbReference type="ARBA" id="ARBA00022670"/>
    </source>
</evidence>
<dbReference type="GO" id="GO:0006508">
    <property type="term" value="P:proteolysis"/>
    <property type="evidence" value="ECO:0007669"/>
    <property type="project" value="UniProtKB-KW"/>
</dbReference>
<evidence type="ECO:0000313" key="7">
    <source>
        <dbReference type="EMBL" id="CDZ24332.1"/>
    </source>
</evidence>
<dbReference type="EMBL" id="LM995447">
    <property type="protein sequence ID" value="CDZ24332.1"/>
    <property type="molecule type" value="Genomic_DNA"/>
</dbReference>
<proteinExistence type="inferred from homology"/>
<dbReference type="SUPFAM" id="SSF118010">
    <property type="entry name" value="TM1457-like"/>
    <property type="match status" value="1"/>
</dbReference>
<dbReference type="InterPro" id="IPR007422">
    <property type="entry name" value="Peptidase_Prp"/>
</dbReference>
<gene>
    <name evidence="7" type="ORF">CCDG5_1218</name>
</gene>
<dbReference type="KEGG" id="ccel:CCDG5_1218"/>
<evidence type="ECO:0000256" key="1">
    <source>
        <dbReference type="ARBA" id="ARBA00022517"/>
    </source>
</evidence>
<evidence type="ECO:0000256" key="6">
    <source>
        <dbReference type="ARBA" id="ARBA00044538"/>
    </source>
</evidence>
<dbReference type="GO" id="GO:0008234">
    <property type="term" value="F:cysteine-type peptidase activity"/>
    <property type="evidence" value="ECO:0007669"/>
    <property type="project" value="UniProtKB-KW"/>
</dbReference>
<keyword evidence="1" id="KW-0690">Ribosome biogenesis</keyword>
<dbReference type="Proteomes" id="UP000032431">
    <property type="component" value="Chromosome I"/>
</dbReference>
<dbReference type="AlphaFoldDB" id="A0A078KPA0"/>
<dbReference type="InterPro" id="IPR036764">
    <property type="entry name" value="Peptidase_Prp_sf"/>
</dbReference>
<dbReference type="PANTHER" id="PTHR39178:SF1">
    <property type="entry name" value="RIBOSOMAL-PROCESSING CYSTEINE PROTEASE PRP"/>
    <property type="match status" value="1"/>
</dbReference>
<comment type="similarity">
    <text evidence="5">Belongs to the Prp family.</text>
</comment>
<sequence>MIKAQFFKVDDNYCGFSISGHAGYAERGHDIVCASVSSAVQMAANTVTEIIGADAAVKNVNGTISLKLDCNSGEKTESAMSVIAGLRLHLLLLSKQYKGTISVYDTEV</sequence>
<evidence type="ECO:0000256" key="3">
    <source>
        <dbReference type="ARBA" id="ARBA00022801"/>
    </source>
</evidence>
<evidence type="ECO:0000313" key="8">
    <source>
        <dbReference type="Proteomes" id="UP000032431"/>
    </source>
</evidence>
<dbReference type="STRING" id="29343.CCDG5_1218"/>
<organism evidence="7 8">
    <name type="scientific">[Clostridium] cellulosi</name>
    <dbReference type="NCBI Taxonomy" id="29343"/>
    <lineage>
        <taxon>Bacteria</taxon>
        <taxon>Bacillati</taxon>
        <taxon>Bacillota</taxon>
        <taxon>Clostridia</taxon>
        <taxon>Eubacteriales</taxon>
        <taxon>Oscillospiraceae</taxon>
        <taxon>Oscillospiraceae incertae sedis</taxon>
    </lineage>
</organism>
<keyword evidence="4" id="KW-0788">Thiol protease</keyword>
<dbReference type="Pfam" id="PF04327">
    <property type="entry name" value="Peptidase_Prp"/>
    <property type="match status" value="1"/>
</dbReference>
<keyword evidence="3" id="KW-0378">Hydrolase</keyword>
<name>A0A078KPA0_9FIRM</name>
<reference evidence="8" key="1">
    <citation type="submission" date="2014-07" db="EMBL/GenBank/DDBJ databases">
        <authorList>
            <person name="Wibberg D."/>
        </authorList>
    </citation>
    <scope>NUCLEOTIDE SEQUENCE [LARGE SCALE GENOMIC DNA]</scope>
    <source>
        <strain evidence="8">DG5</strain>
    </source>
</reference>
<dbReference type="PATRIC" id="fig|29343.3.peg.1281"/>
<dbReference type="Gene3D" id="3.30.70.1490">
    <property type="entry name" value="Cysteine protease Prp"/>
    <property type="match status" value="1"/>
</dbReference>
<evidence type="ECO:0000256" key="4">
    <source>
        <dbReference type="ARBA" id="ARBA00022807"/>
    </source>
</evidence>
<dbReference type="HOGENOM" id="CLU_140910_1_1_9"/>
<keyword evidence="8" id="KW-1185">Reference proteome</keyword>
<dbReference type="CDD" id="cd16332">
    <property type="entry name" value="Prp-like"/>
    <property type="match status" value="1"/>
</dbReference>